<accession>A0ABD1YYF8</accession>
<evidence type="ECO:0000313" key="2">
    <source>
        <dbReference type="EMBL" id="KAL2635515.1"/>
    </source>
</evidence>
<protein>
    <submittedName>
        <fullName evidence="2">Uncharacterized protein</fullName>
    </submittedName>
</protein>
<evidence type="ECO:0000313" key="3">
    <source>
        <dbReference type="Proteomes" id="UP001605036"/>
    </source>
</evidence>
<name>A0ABD1YYF8_9MARC</name>
<keyword evidence="3" id="KW-1185">Reference proteome</keyword>
<reference evidence="2 3" key="1">
    <citation type="submission" date="2024-09" db="EMBL/GenBank/DDBJ databases">
        <title>Chromosome-scale assembly of Riccia fluitans.</title>
        <authorList>
            <person name="Paukszto L."/>
            <person name="Sawicki J."/>
            <person name="Karawczyk K."/>
            <person name="Piernik-Szablinska J."/>
            <person name="Szczecinska M."/>
            <person name="Mazdziarz M."/>
        </authorList>
    </citation>
    <scope>NUCLEOTIDE SEQUENCE [LARGE SCALE GENOMIC DNA]</scope>
    <source>
        <strain evidence="2">Rf_01</strain>
        <tissue evidence="2">Aerial parts of the thallus</tissue>
    </source>
</reference>
<proteinExistence type="predicted"/>
<dbReference type="AlphaFoldDB" id="A0ABD1YYF8"/>
<comment type="caution">
    <text evidence="2">The sequence shown here is derived from an EMBL/GenBank/DDBJ whole genome shotgun (WGS) entry which is preliminary data.</text>
</comment>
<sequence>MSLSLGISPSANSFCGQRMRCSGLGVYSPSKQNRTEHPRRFMQSLPSVFRGCSHAGGGFVKASADHWTEGMAGSLRLMHENRCPGLPRRGSTGGRQIPEQTGMLRRSGSYEPCGMRILSRSPGE</sequence>
<evidence type="ECO:0000256" key="1">
    <source>
        <dbReference type="SAM" id="MobiDB-lite"/>
    </source>
</evidence>
<feature type="region of interest" description="Disordered" evidence="1">
    <location>
        <begin position="85"/>
        <end position="124"/>
    </location>
</feature>
<organism evidence="2 3">
    <name type="scientific">Riccia fluitans</name>
    <dbReference type="NCBI Taxonomy" id="41844"/>
    <lineage>
        <taxon>Eukaryota</taxon>
        <taxon>Viridiplantae</taxon>
        <taxon>Streptophyta</taxon>
        <taxon>Embryophyta</taxon>
        <taxon>Marchantiophyta</taxon>
        <taxon>Marchantiopsida</taxon>
        <taxon>Marchantiidae</taxon>
        <taxon>Marchantiales</taxon>
        <taxon>Ricciaceae</taxon>
        <taxon>Riccia</taxon>
    </lineage>
</organism>
<gene>
    <name evidence="2" type="ORF">R1flu_006994</name>
</gene>
<dbReference type="Proteomes" id="UP001605036">
    <property type="component" value="Unassembled WGS sequence"/>
</dbReference>
<dbReference type="EMBL" id="JBHFFA010000003">
    <property type="protein sequence ID" value="KAL2635515.1"/>
    <property type="molecule type" value="Genomic_DNA"/>
</dbReference>